<reference evidence="2" key="1">
    <citation type="submission" date="2019-05" db="EMBL/GenBank/DDBJ databases">
        <title>Complete genome sequencing of Dialister sp. strain 5BBH33.</title>
        <authorList>
            <person name="Sakamoto M."/>
            <person name="Murakami T."/>
            <person name="Mori H."/>
        </authorList>
    </citation>
    <scope>NUCLEOTIDE SEQUENCE [LARGE SCALE GENOMIC DNA]</scope>
    <source>
        <strain evidence="2">5BBH33</strain>
    </source>
</reference>
<dbReference type="Proteomes" id="UP000320585">
    <property type="component" value="Chromosome"/>
</dbReference>
<proteinExistence type="predicted"/>
<gene>
    <name evidence="1" type="ORF">Dia5BBH33_20330</name>
</gene>
<protein>
    <submittedName>
        <fullName evidence="1">Uncharacterized protein</fullName>
    </submittedName>
</protein>
<sequence length="146" mass="16470">MKSTYQTFLDENPKCGKDLISNQHAQATFFLLSSDRNIIAMIDASEAGRPAIEATYSVVEDYYDRNKSSDFDLTNDQRRTVVGCMIKTILAPFGYVPVEPKTKTQKELSRSSRAKYFKSGSCYYFDSAAPATMQICRAVMEISQDQ</sequence>
<dbReference type="GeneID" id="92717234"/>
<keyword evidence="2" id="KW-1185">Reference proteome</keyword>
<dbReference type="EMBL" id="AP019697">
    <property type="protein sequence ID" value="BBK26098.1"/>
    <property type="molecule type" value="Genomic_DNA"/>
</dbReference>
<dbReference type="OrthoDB" id="2084682at2"/>
<evidence type="ECO:0000313" key="2">
    <source>
        <dbReference type="Proteomes" id="UP000320585"/>
    </source>
</evidence>
<dbReference type="KEGG" id="dho:Dia5BBH33_20330"/>
<organism evidence="1 2">
    <name type="scientific">Dialister hominis</name>
    <dbReference type="NCBI Taxonomy" id="2582419"/>
    <lineage>
        <taxon>Bacteria</taxon>
        <taxon>Bacillati</taxon>
        <taxon>Bacillota</taxon>
        <taxon>Negativicutes</taxon>
        <taxon>Veillonellales</taxon>
        <taxon>Veillonellaceae</taxon>
        <taxon>Dialister</taxon>
    </lineage>
</organism>
<dbReference type="AlphaFoldDB" id="A0A8D4UW35"/>
<dbReference type="RefSeq" id="WP_144269284.1">
    <property type="nucleotide sequence ID" value="NZ_AP019697.1"/>
</dbReference>
<evidence type="ECO:0000313" key="1">
    <source>
        <dbReference type="EMBL" id="BBK26098.1"/>
    </source>
</evidence>
<accession>A0A8D4UW35</accession>
<name>A0A8D4UW35_9FIRM</name>